<organism evidence="1 2">
    <name type="scientific">Nannocystis exedens</name>
    <dbReference type="NCBI Taxonomy" id="54"/>
    <lineage>
        <taxon>Bacteria</taxon>
        <taxon>Pseudomonadati</taxon>
        <taxon>Myxococcota</taxon>
        <taxon>Polyangia</taxon>
        <taxon>Nannocystales</taxon>
        <taxon>Nannocystaceae</taxon>
        <taxon>Nannocystis</taxon>
    </lineage>
</organism>
<sequence>MDCAAVAGWLGYDAATFPLRRADRCEWPGISLKHRLAEGVAGSYVRPPASTRSRCGDDGEAADRARRTARRLECGRKMS</sequence>
<keyword evidence="2" id="KW-1185">Reference proteome</keyword>
<gene>
    <name evidence="1" type="ORF">SAMN02745121_01812</name>
</gene>
<reference evidence="2" key="1">
    <citation type="submission" date="2016-10" db="EMBL/GenBank/DDBJ databases">
        <authorList>
            <person name="Varghese N."/>
            <person name="Submissions S."/>
        </authorList>
    </citation>
    <scope>NUCLEOTIDE SEQUENCE [LARGE SCALE GENOMIC DNA]</scope>
    <source>
        <strain evidence="2">ATCC 25963</strain>
    </source>
</reference>
<proteinExistence type="predicted"/>
<dbReference type="Proteomes" id="UP000199400">
    <property type="component" value="Unassembled WGS sequence"/>
</dbReference>
<protein>
    <submittedName>
        <fullName evidence="1">Uncharacterized protein</fullName>
    </submittedName>
</protein>
<dbReference type="AlphaFoldDB" id="A0A1I1VN72"/>
<dbReference type="EMBL" id="FOMX01000005">
    <property type="protein sequence ID" value="SFD84532.1"/>
    <property type="molecule type" value="Genomic_DNA"/>
</dbReference>
<name>A0A1I1VN72_9BACT</name>
<accession>A0A1I1VN72</accession>
<dbReference type="STRING" id="54.SAMN02745121_01812"/>
<evidence type="ECO:0000313" key="1">
    <source>
        <dbReference type="EMBL" id="SFD84532.1"/>
    </source>
</evidence>
<dbReference type="RefSeq" id="WP_096330617.1">
    <property type="nucleotide sequence ID" value="NZ_FOMX01000005.1"/>
</dbReference>
<evidence type="ECO:0000313" key="2">
    <source>
        <dbReference type="Proteomes" id="UP000199400"/>
    </source>
</evidence>